<dbReference type="Proteomes" id="UP000422764">
    <property type="component" value="Chromosome"/>
</dbReference>
<dbReference type="InterPro" id="IPR010718">
    <property type="entry name" value="DUF1294"/>
</dbReference>
<feature type="transmembrane region" description="Helical" evidence="1">
    <location>
        <begin position="39"/>
        <end position="54"/>
    </location>
</feature>
<keyword evidence="1" id="KW-0472">Membrane</keyword>
<keyword evidence="1" id="KW-0812">Transmembrane</keyword>
<evidence type="ECO:0000313" key="3">
    <source>
        <dbReference type="Proteomes" id="UP000422764"/>
    </source>
</evidence>
<reference evidence="2 3" key="1">
    <citation type="submission" date="2019-12" db="EMBL/GenBank/DDBJ databases">
        <title>Genome sequenceing of Clostridium bovifaecis.</title>
        <authorList>
            <person name="Yao Y."/>
        </authorList>
    </citation>
    <scope>NUCLEOTIDE SEQUENCE [LARGE SCALE GENOMIC DNA]</scope>
    <source>
        <strain evidence="2 3">BXX</strain>
    </source>
</reference>
<feature type="transmembrane region" description="Helical" evidence="1">
    <location>
        <begin position="66"/>
        <end position="85"/>
    </location>
</feature>
<dbReference type="Pfam" id="PF06961">
    <property type="entry name" value="DUF1294"/>
    <property type="match status" value="1"/>
</dbReference>
<evidence type="ECO:0000256" key="1">
    <source>
        <dbReference type="SAM" id="Phobius"/>
    </source>
</evidence>
<name>A0A6I6F8R3_9CLOT</name>
<dbReference type="AlphaFoldDB" id="A0A6I6F8R3"/>
<keyword evidence="3" id="KW-1185">Reference proteome</keyword>
<protein>
    <submittedName>
        <fullName evidence="2">DUF1294 domain-containing protein</fullName>
    </submittedName>
</protein>
<evidence type="ECO:0000313" key="2">
    <source>
        <dbReference type="EMBL" id="QGU96807.1"/>
    </source>
</evidence>
<organism evidence="2 3">
    <name type="scientific">Clostridium bovifaecis</name>
    <dbReference type="NCBI Taxonomy" id="2184719"/>
    <lineage>
        <taxon>Bacteria</taxon>
        <taxon>Bacillati</taxon>
        <taxon>Bacillota</taxon>
        <taxon>Clostridia</taxon>
        <taxon>Eubacteriales</taxon>
        <taxon>Clostridiaceae</taxon>
        <taxon>Clostridium</taxon>
    </lineage>
</organism>
<keyword evidence="1" id="KW-1133">Transmembrane helix</keyword>
<sequence length="86" mass="10362">MKFLIFYLFAINSYGIYVMYSDKEKARKGQWRISENRLFIVALLFGSLGIMVGMKKFRHKTQHYKFIYGIPSIFLVQLYLIYKLYV</sequence>
<proteinExistence type="predicted"/>
<gene>
    <name evidence="2" type="ORF">GOM49_06475</name>
</gene>
<accession>A0A6I6F8R3</accession>
<dbReference type="EMBL" id="CP046522">
    <property type="protein sequence ID" value="QGU96807.1"/>
    <property type="molecule type" value="Genomic_DNA"/>
</dbReference>